<dbReference type="PRINTS" id="PR00730">
    <property type="entry name" value="THERMOLYSIN"/>
</dbReference>
<keyword evidence="13" id="KW-1185">Reference proteome</keyword>
<evidence type="ECO:0000256" key="8">
    <source>
        <dbReference type="RuleBase" id="RU366073"/>
    </source>
</evidence>
<dbReference type="GO" id="GO:0005576">
    <property type="term" value="C:extracellular region"/>
    <property type="evidence" value="ECO:0007669"/>
    <property type="project" value="UniProtKB-SubCell"/>
</dbReference>
<name>A0A849AL16_9MICO</name>
<dbReference type="Gene3D" id="1.10.390.10">
    <property type="entry name" value="Neutral Protease Domain 2"/>
    <property type="match status" value="1"/>
</dbReference>
<dbReference type="GO" id="GO:0004222">
    <property type="term" value="F:metalloendopeptidase activity"/>
    <property type="evidence" value="ECO:0007669"/>
    <property type="project" value="UniProtKB-UniRule"/>
</dbReference>
<dbReference type="InterPro" id="IPR001570">
    <property type="entry name" value="Peptidase_M4_C_domain"/>
</dbReference>
<evidence type="ECO:0000313" key="13">
    <source>
        <dbReference type="Proteomes" id="UP000557772"/>
    </source>
</evidence>
<dbReference type="SUPFAM" id="SSF55486">
    <property type="entry name" value="Metalloproteases ('zincins'), catalytic domain"/>
    <property type="match status" value="1"/>
</dbReference>
<comment type="similarity">
    <text evidence="1 8">Belongs to the peptidase M4 family.</text>
</comment>
<dbReference type="EMBL" id="JABENB010000002">
    <property type="protein sequence ID" value="NNG40497.1"/>
    <property type="molecule type" value="Genomic_DNA"/>
</dbReference>
<dbReference type="CDD" id="cd09597">
    <property type="entry name" value="M4_TLP"/>
    <property type="match status" value="1"/>
</dbReference>
<keyword evidence="5 8" id="KW-0862">Zinc</keyword>
<dbReference type="GO" id="GO:0006508">
    <property type="term" value="P:proteolysis"/>
    <property type="evidence" value="ECO:0007669"/>
    <property type="project" value="UniProtKB-KW"/>
</dbReference>
<feature type="compositionally biased region" description="Basic and acidic residues" evidence="9">
    <location>
        <begin position="67"/>
        <end position="76"/>
    </location>
</feature>
<organism evidence="12 13">
    <name type="scientific">Flexivirga aerilata</name>
    <dbReference type="NCBI Taxonomy" id="1656889"/>
    <lineage>
        <taxon>Bacteria</taxon>
        <taxon>Bacillati</taxon>
        <taxon>Actinomycetota</taxon>
        <taxon>Actinomycetes</taxon>
        <taxon>Micrococcales</taxon>
        <taxon>Dermacoccaceae</taxon>
        <taxon>Flexivirga</taxon>
    </lineage>
</organism>
<evidence type="ECO:0000256" key="2">
    <source>
        <dbReference type="ARBA" id="ARBA00022670"/>
    </source>
</evidence>
<gene>
    <name evidence="12" type="ORF">HJ588_14605</name>
</gene>
<dbReference type="Gene3D" id="3.10.170.10">
    <property type="match status" value="1"/>
</dbReference>
<evidence type="ECO:0000259" key="11">
    <source>
        <dbReference type="Pfam" id="PF02868"/>
    </source>
</evidence>
<dbReference type="EC" id="3.4.24.-" evidence="8"/>
<feature type="domain" description="Peptidase M4 C-terminal" evidence="11">
    <location>
        <begin position="211"/>
        <end position="384"/>
    </location>
</feature>
<dbReference type="InterPro" id="IPR023612">
    <property type="entry name" value="Peptidase_M4"/>
</dbReference>
<comment type="subcellular location">
    <subcellularLocation>
        <location evidence="8">Secreted</location>
    </subcellularLocation>
</comment>
<comment type="caution">
    <text evidence="12">The sequence shown here is derived from an EMBL/GenBank/DDBJ whole genome shotgun (WGS) entry which is preliminary data.</text>
</comment>
<keyword evidence="3" id="KW-0479">Metal-binding</keyword>
<dbReference type="InterPro" id="IPR052759">
    <property type="entry name" value="Metalloprotease_M4"/>
</dbReference>
<sequence length="387" mass="41485">MSHCLIVPPQILRRLLDSDEPAVVRAAERTLAVSGAIVGRRSVRSSGLTGSPGAGNAGLIPQDLRHRAESAQERELPSTARDRKRARQSAAAASYSPKRTIFDAKNGTDLPGTKVRDEGQPAVADESVNEAYDGLGDTFALYAQVYDRDSLDGKGLPLLATVHYDKDFDNAYWDGEQMVFGDGDGVYFRSFTDSVDVIGHELTHGFTQYTAGFTYVAQSGALNESVSDCFGSMVKQRVNKQSAADADWLIGQGLFTEKVKGVALRSMKAPGTAYDDPHLGKDPQPADMDGYQDLPHDEQNDNGGVHVNSGIPNRAFYLAATGIGGNSWEGAGRIWYDVMTAGNLPKDVDFKGFAEATIKSAGSIFGAGGKEEQAVQQAWVTVKVLTG</sequence>
<dbReference type="InterPro" id="IPR027268">
    <property type="entry name" value="Peptidase_M4/M1_CTD_sf"/>
</dbReference>
<reference evidence="12 13" key="1">
    <citation type="submission" date="2020-05" db="EMBL/GenBank/DDBJ databases">
        <title>Flexivirga sp. ID2601S isolated from air conditioner.</title>
        <authorList>
            <person name="Kim D.H."/>
        </authorList>
    </citation>
    <scope>NUCLEOTIDE SEQUENCE [LARGE SCALE GENOMIC DNA]</scope>
    <source>
        <strain evidence="12 13">ID2601S</strain>
    </source>
</reference>
<proteinExistence type="inferred from homology"/>
<dbReference type="Proteomes" id="UP000557772">
    <property type="component" value="Unassembled WGS sequence"/>
</dbReference>
<evidence type="ECO:0000259" key="10">
    <source>
        <dbReference type="Pfam" id="PF01447"/>
    </source>
</evidence>
<evidence type="ECO:0000256" key="9">
    <source>
        <dbReference type="SAM" id="MobiDB-lite"/>
    </source>
</evidence>
<dbReference type="GO" id="GO:0046872">
    <property type="term" value="F:metal ion binding"/>
    <property type="evidence" value="ECO:0007669"/>
    <property type="project" value="UniProtKB-UniRule"/>
</dbReference>
<feature type="active site" evidence="7">
    <location>
        <position position="201"/>
    </location>
</feature>
<dbReference type="Pfam" id="PF02868">
    <property type="entry name" value="Peptidase_M4_C"/>
    <property type="match status" value="1"/>
</dbReference>
<feature type="domain" description="Peptidase M4" evidence="10">
    <location>
        <begin position="100"/>
        <end position="208"/>
    </location>
</feature>
<evidence type="ECO:0000256" key="5">
    <source>
        <dbReference type="ARBA" id="ARBA00022833"/>
    </source>
</evidence>
<keyword evidence="2 8" id="KW-0645">Protease</keyword>
<comment type="cofactor">
    <cofactor evidence="8">
        <name>Zn(2+)</name>
        <dbReference type="ChEBI" id="CHEBI:29105"/>
    </cofactor>
</comment>
<dbReference type="InterPro" id="IPR013856">
    <property type="entry name" value="Peptidase_M4_domain"/>
</dbReference>
<dbReference type="Pfam" id="PF01447">
    <property type="entry name" value="Peptidase_M4"/>
    <property type="match status" value="1"/>
</dbReference>
<protein>
    <recommendedName>
        <fullName evidence="8">Neutral metalloproteinase</fullName>
        <ecNumber evidence="8">3.4.24.-</ecNumber>
    </recommendedName>
</protein>
<keyword evidence="8" id="KW-0964">Secreted</keyword>
<comment type="function">
    <text evidence="8">Extracellular zinc metalloprotease.</text>
</comment>
<dbReference type="RefSeq" id="WP_171156826.1">
    <property type="nucleotide sequence ID" value="NZ_JABENB010000002.1"/>
</dbReference>
<evidence type="ECO:0000256" key="6">
    <source>
        <dbReference type="ARBA" id="ARBA00023049"/>
    </source>
</evidence>
<feature type="region of interest" description="Disordered" evidence="9">
    <location>
        <begin position="67"/>
        <end position="120"/>
    </location>
</feature>
<dbReference type="PANTHER" id="PTHR43579:SF1">
    <property type="entry name" value="NEUTRAL METALLOPROTEINASE"/>
    <property type="match status" value="1"/>
</dbReference>
<accession>A0A849AL16</accession>
<evidence type="ECO:0000256" key="1">
    <source>
        <dbReference type="ARBA" id="ARBA00009388"/>
    </source>
</evidence>
<evidence type="ECO:0000256" key="7">
    <source>
        <dbReference type="PIRSR" id="PIRSR623612-1"/>
    </source>
</evidence>
<evidence type="ECO:0000256" key="3">
    <source>
        <dbReference type="ARBA" id="ARBA00022723"/>
    </source>
</evidence>
<evidence type="ECO:0000256" key="4">
    <source>
        <dbReference type="ARBA" id="ARBA00022801"/>
    </source>
</evidence>
<keyword evidence="4 8" id="KW-0378">Hydrolase</keyword>
<feature type="active site" description="Proton donor" evidence="7">
    <location>
        <position position="306"/>
    </location>
</feature>
<dbReference type="PANTHER" id="PTHR43579">
    <property type="match status" value="1"/>
</dbReference>
<evidence type="ECO:0000313" key="12">
    <source>
        <dbReference type="EMBL" id="NNG40497.1"/>
    </source>
</evidence>
<keyword evidence="6 8" id="KW-0482">Metalloprotease</keyword>
<dbReference type="AlphaFoldDB" id="A0A849AL16"/>